<dbReference type="KEGG" id="dka:DKAM_0850"/>
<dbReference type="HOGENOM" id="CLU_3338270_0_0_2"/>
<reference evidence="1 2" key="1">
    <citation type="journal article" date="2009" name="J. Bacteriol.">
        <title>Complete genome sequence of the anaerobic, protein-degrading hyperthermophilic crenarchaeon Desulfurococcus kamchatkensis.</title>
        <authorList>
            <person name="Ravin N.V."/>
            <person name="Mardanov A.V."/>
            <person name="Beletsky A.V."/>
            <person name="Kublanov I.V."/>
            <person name="Kolganova T.V."/>
            <person name="Lebedinsky A.V."/>
            <person name="Chernyh N.A."/>
            <person name="Bonch-Osmolovskaya E.A."/>
            <person name="Skryabin K.G."/>
        </authorList>
    </citation>
    <scope>NUCLEOTIDE SEQUENCE [LARGE SCALE GENOMIC DNA]</scope>
    <source>
        <strain evidence="2">DSM 18924 / JCM 16383 / VKM B-2413 / 1221n</strain>
    </source>
</reference>
<dbReference type="AlphaFoldDB" id="B8D4Z5"/>
<name>B8D4Z5_DESA1</name>
<organism evidence="1 2">
    <name type="scientific">Desulfurococcus amylolyticus (strain DSM 18924 / JCM 16383 / VKM B-2413 / 1221n)</name>
    <name type="common">Desulfurococcus kamchatkensis</name>
    <dbReference type="NCBI Taxonomy" id="490899"/>
    <lineage>
        <taxon>Archaea</taxon>
        <taxon>Thermoproteota</taxon>
        <taxon>Thermoprotei</taxon>
        <taxon>Desulfurococcales</taxon>
        <taxon>Desulfurococcaceae</taxon>
        <taxon>Desulfurococcus</taxon>
    </lineage>
</organism>
<dbReference type="Proteomes" id="UP000006903">
    <property type="component" value="Chromosome"/>
</dbReference>
<protein>
    <submittedName>
        <fullName evidence="1">Uncharacterized protein</fullName>
    </submittedName>
</protein>
<sequence>MWRDVAKEFTPAVDEKGLIPDYTVNYIATETLEEAST</sequence>
<gene>
    <name evidence="1" type="ordered locus">DKAM_0850</name>
</gene>
<accession>B8D4Z5</accession>
<evidence type="ECO:0000313" key="2">
    <source>
        <dbReference type="Proteomes" id="UP000006903"/>
    </source>
</evidence>
<dbReference type="EMBL" id="CP001140">
    <property type="protein sequence ID" value="ACL11176.1"/>
    <property type="molecule type" value="Genomic_DNA"/>
</dbReference>
<evidence type="ECO:0000313" key="1">
    <source>
        <dbReference type="EMBL" id="ACL11176.1"/>
    </source>
</evidence>
<proteinExistence type="predicted"/>